<dbReference type="PROSITE" id="PS00093">
    <property type="entry name" value="N4_MTASE"/>
    <property type="match status" value="1"/>
</dbReference>
<keyword evidence="4" id="KW-0949">S-adenosyl-L-methionine</keyword>
<dbReference type="AlphaFoldDB" id="D2R1C1"/>
<name>D2R1C1_PIRSD</name>
<evidence type="ECO:0000313" key="11">
    <source>
        <dbReference type="EMBL" id="ADB14906.1"/>
    </source>
</evidence>
<dbReference type="GO" id="GO:0005737">
    <property type="term" value="C:cytoplasm"/>
    <property type="evidence" value="ECO:0007669"/>
    <property type="project" value="TreeGrafter"/>
</dbReference>
<evidence type="ECO:0000256" key="4">
    <source>
        <dbReference type="ARBA" id="ARBA00022691"/>
    </source>
</evidence>
<dbReference type="STRING" id="530564.Psta_0210"/>
<dbReference type="GO" id="GO:0008170">
    <property type="term" value="F:N-methyltransferase activity"/>
    <property type="evidence" value="ECO:0007669"/>
    <property type="project" value="InterPro"/>
</dbReference>
<dbReference type="EC" id="2.1.1.-" evidence="8"/>
<evidence type="ECO:0000313" key="12">
    <source>
        <dbReference type="Proteomes" id="UP000001887"/>
    </source>
</evidence>
<evidence type="ECO:0000256" key="8">
    <source>
        <dbReference type="RuleBase" id="RU362026"/>
    </source>
</evidence>
<evidence type="ECO:0000256" key="7">
    <source>
        <dbReference type="ARBA" id="ARBA00049120"/>
    </source>
</evidence>
<evidence type="ECO:0000256" key="6">
    <source>
        <dbReference type="ARBA" id="ARBA00023125"/>
    </source>
</evidence>
<dbReference type="eggNOG" id="COG0863">
    <property type="taxonomic scope" value="Bacteria"/>
</dbReference>
<dbReference type="Pfam" id="PF01555">
    <property type="entry name" value="N6_N4_Mtase"/>
    <property type="match status" value="1"/>
</dbReference>
<accession>D2R1C1</accession>
<evidence type="ECO:0000259" key="10">
    <source>
        <dbReference type="Pfam" id="PF01555"/>
    </source>
</evidence>
<sequence>MPRRIDKSAAKAPLSANSAPSNLVLHGDCEEHLKALPDSFVDCVVTSPPYFQQRDYEGESAQVGQEESPAEYVDRLTRIFSQVQRTLTARGTLWLVIGDKYQNGSQLGMPWRVALALIDSGWRLRSDCIWHKPNAMPSPVKNRPTTDHEYVFFFTKSADYFYDADAIREPHVTFSENSQMRGGRNHFGKRGGTPEAGKNGGSSNLHDGRWDQAFHPLGRNKRTVWSIPLSKNRDAHFAVFPESLVRTCISAGSPAGGLVLDPFAGSGTTLLVARELGRRYLGIDCAKEYVELIERRLAAEPTSKKSTKKRAAAK</sequence>
<dbReference type="InterPro" id="IPR017985">
    <property type="entry name" value="MeTrfase_CN4_CS"/>
</dbReference>
<dbReference type="HOGENOM" id="CLU_024927_2_0_0"/>
<dbReference type="PANTHER" id="PTHR13370">
    <property type="entry name" value="RNA METHYLASE-RELATED"/>
    <property type="match status" value="1"/>
</dbReference>
<keyword evidence="3" id="KW-0808">Transferase</keyword>
<gene>
    <name evidence="11" type="ordered locus">Psta_0210</name>
</gene>
<dbReference type="GO" id="GO:0032259">
    <property type="term" value="P:methylation"/>
    <property type="evidence" value="ECO:0007669"/>
    <property type="project" value="UniProtKB-KW"/>
</dbReference>
<dbReference type="REBASE" id="23301">
    <property type="entry name" value="M.PstDORF210P"/>
</dbReference>
<evidence type="ECO:0000256" key="9">
    <source>
        <dbReference type="SAM" id="MobiDB-lite"/>
    </source>
</evidence>
<evidence type="ECO:0000256" key="3">
    <source>
        <dbReference type="ARBA" id="ARBA00022679"/>
    </source>
</evidence>
<protein>
    <recommendedName>
        <fullName evidence="8">Methyltransferase</fullName>
        <ecNumber evidence="8">2.1.1.-</ecNumber>
    </recommendedName>
</protein>
<dbReference type="Proteomes" id="UP000001887">
    <property type="component" value="Chromosome"/>
</dbReference>
<organism evidence="11 12">
    <name type="scientific">Pirellula staleyi (strain ATCC 27377 / DSM 6068 / ICPB 4128)</name>
    <name type="common">Pirella staleyi</name>
    <dbReference type="NCBI Taxonomy" id="530564"/>
    <lineage>
        <taxon>Bacteria</taxon>
        <taxon>Pseudomonadati</taxon>
        <taxon>Planctomycetota</taxon>
        <taxon>Planctomycetia</taxon>
        <taxon>Pirellulales</taxon>
        <taxon>Pirellulaceae</taxon>
        <taxon>Pirellula</taxon>
    </lineage>
</organism>
<dbReference type="EMBL" id="CP001848">
    <property type="protein sequence ID" value="ADB14906.1"/>
    <property type="molecule type" value="Genomic_DNA"/>
</dbReference>
<dbReference type="GO" id="GO:0015667">
    <property type="term" value="F:site-specific DNA-methyltransferase (cytosine-N4-specific) activity"/>
    <property type="evidence" value="ECO:0007669"/>
    <property type="project" value="UniProtKB-EC"/>
</dbReference>
<feature type="domain" description="DNA methylase N-4/N-6" evidence="10">
    <location>
        <begin position="41"/>
        <end position="294"/>
    </location>
</feature>
<comment type="catalytic activity">
    <reaction evidence="7">
        <text>a 2'-deoxycytidine in DNA + S-adenosyl-L-methionine = an N(4)-methyl-2'-deoxycytidine in DNA + S-adenosyl-L-homocysteine + H(+)</text>
        <dbReference type="Rhea" id="RHEA:16857"/>
        <dbReference type="Rhea" id="RHEA-COMP:11369"/>
        <dbReference type="Rhea" id="RHEA-COMP:13674"/>
        <dbReference type="ChEBI" id="CHEBI:15378"/>
        <dbReference type="ChEBI" id="CHEBI:57856"/>
        <dbReference type="ChEBI" id="CHEBI:59789"/>
        <dbReference type="ChEBI" id="CHEBI:85452"/>
        <dbReference type="ChEBI" id="CHEBI:137933"/>
        <dbReference type="EC" id="2.1.1.113"/>
    </reaction>
</comment>
<dbReference type="KEGG" id="psl:Psta_0210"/>
<dbReference type="PRINTS" id="PR00508">
    <property type="entry name" value="S21N4MTFRASE"/>
</dbReference>
<dbReference type="CDD" id="cd02440">
    <property type="entry name" value="AdoMet_MTases"/>
    <property type="match status" value="1"/>
</dbReference>
<dbReference type="InterPro" id="IPR029063">
    <property type="entry name" value="SAM-dependent_MTases_sf"/>
</dbReference>
<keyword evidence="2 11" id="KW-0489">Methyltransferase</keyword>
<proteinExistence type="inferred from homology"/>
<keyword evidence="5" id="KW-0680">Restriction system</keyword>
<evidence type="ECO:0000256" key="5">
    <source>
        <dbReference type="ARBA" id="ARBA00022747"/>
    </source>
</evidence>
<evidence type="ECO:0000256" key="2">
    <source>
        <dbReference type="ARBA" id="ARBA00022603"/>
    </source>
</evidence>
<dbReference type="eggNOG" id="COG2189">
    <property type="taxonomic scope" value="Bacteria"/>
</dbReference>
<dbReference type="InterPro" id="IPR002941">
    <property type="entry name" value="DNA_methylase_N4/N6"/>
</dbReference>
<dbReference type="OrthoDB" id="9800801at2"/>
<evidence type="ECO:0000256" key="1">
    <source>
        <dbReference type="ARBA" id="ARBA00010203"/>
    </source>
</evidence>
<dbReference type="GO" id="GO:0003677">
    <property type="term" value="F:DNA binding"/>
    <property type="evidence" value="ECO:0007669"/>
    <property type="project" value="UniProtKB-KW"/>
</dbReference>
<comment type="similarity">
    <text evidence="1">Belongs to the N(4)/N(6)-methyltransferase family. N(4) subfamily.</text>
</comment>
<dbReference type="Gene3D" id="3.40.50.150">
    <property type="entry name" value="Vaccinia Virus protein VP39"/>
    <property type="match status" value="1"/>
</dbReference>
<dbReference type="PANTHER" id="PTHR13370:SF3">
    <property type="entry name" value="TRNA (GUANINE(10)-N2)-METHYLTRANSFERASE HOMOLOG"/>
    <property type="match status" value="1"/>
</dbReference>
<keyword evidence="6" id="KW-0238">DNA-binding</keyword>
<keyword evidence="12" id="KW-1185">Reference proteome</keyword>
<dbReference type="SUPFAM" id="SSF53335">
    <property type="entry name" value="S-adenosyl-L-methionine-dependent methyltransferases"/>
    <property type="match status" value="1"/>
</dbReference>
<dbReference type="GO" id="GO:0009307">
    <property type="term" value="P:DNA restriction-modification system"/>
    <property type="evidence" value="ECO:0007669"/>
    <property type="project" value="UniProtKB-KW"/>
</dbReference>
<feature type="region of interest" description="Disordered" evidence="9">
    <location>
        <begin position="177"/>
        <end position="212"/>
    </location>
</feature>
<reference evidence="11 12" key="1">
    <citation type="journal article" date="2009" name="Stand. Genomic Sci.">
        <title>Complete genome sequence of Pirellula staleyi type strain (ATCC 27377).</title>
        <authorList>
            <person name="Clum A."/>
            <person name="Tindall B.J."/>
            <person name="Sikorski J."/>
            <person name="Ivanova N."/>
            <person name="Mavrommatis K."/>
            <person name="Lucas S."/>
            <person name="Glavina del Rio T."/>
            <person name="Nolan M."/>
            <person name="Chen F."/>
            <person name="Tice H."/>
            <person name="Pitluck S."/>
            <person name="Cheng J.F."/>
            <person name="Chertkov O."/>
            <person name="Brettin T."/>
            <person name="Han C."/>
            <person name="Detter J.C."/>
            <person name="Kuske C."/>
            <person name="Bruce D."/>
            <person name="Goodwin L."/>
            <person name="Ovchinikova G."/>
            <person name="Pati A."/>
            <person name="Mikhailova N."/>
            <person name="Chen A."/>
            <person name="Palaniappan K."/>
            <person name="Land M."/>
            <person name="Hauser L."/>
            <person name="Chang Y.J."/>
            <person name="Jeffries C.D."/>
            <person name="Chain P."/>
            <person name="Rohde M."/>
            <person name="Goker M."/>
            <person name="Bristow J."/>
            <person name="Eisen J.A."/>
            <person name="Markowitz V."/>
            <person name="Hugenholtz P."/>
            <person name="Kyrpides N.C."/>
            <person name="Klenk H.P."/>
            <person name="Lapidus A."/>
        </authorList>
    </citation>
    <scope>NUCLEOTIDE SEQUENCE [LARGE SCALE GENOMIC DNA]</scope>
    <source>
        <strain evidence="12">ATCC 27377 / DSM 6068 / ICPB 4128</strain>
    </source>
</reference>
<dbReference type="InterPro" id="IPR001091">
    <property type="entry name" value="RM_Methyltransferase"/>
</dbReference>